<feature type="region of interest" description="Disordered" evidence="1">
    <location>
        <begin position="316"/>
        <end position="337"/>
    </location>
</feature>
<feature type="region of interest" description="Disordered" evidence="1">
    <location>
        <begin position="1"/>
        <end position="45"/>
    </location>
</feature>
<reference evidence="3" key="1">
    <citation type="journal article" date="2019" name="Int. J. Syst. Evol. Microbiol.">
        <title>The Global Catalogue of Microorganisms (GCM) 10K type strain sequencing project: providing services to taxonomists for standard genome sequencing and annotation.</title>
        <authorList>
            <consortium name="The Broad Institute Genomics Platform"/>
            <consortium name="The Broad Institute Genome Sequencing Center for Infectious Disease"/>
            <person name="Wu L."/>
            <person name="Ma J."/>
        </authorList>
    </citation>
    <scope>NUCLEOTIDE SEQUENCE [LARGE SCALE GENOMIC DNA]</scope>
    <source>
        <strain evidence="3">SYNS20</strain>
    </source>
</reference>
<organism evidence="2 3">
    <name type="scientific">Streptomyces monticola</name>
    <dbReference type="NCBI Taxonomy" id="2666263"/>
    <lineage>
        <taxon>Bacteria</taxon>
        <taxon>Bacillati</taxon>
        <taxon>Actinomycetota</taxon>
        <taxon>Actinomycetes</taxon>
        <taxon>Kitasatosporales</taxon>
        <taxon>Streptomycetaceae</taxon>
        <taxon>Streptomyces</taxon>
    </lineage>
</organism>
<evidence type="ECO:0000313" key="2">
    <source>
        <dbReference type="EMBL" id="MFC7307273.1"/>
    </source>
</evidence>
<sequence length="512" mass="55209">MADAEPTGGAAPERGEVPVRQQVVAPRRDRRTAPSRLPPARPTGFGVRVQYEKGRYRRTGVEALGRPDVPGQPGFLLTMDQTAQQTVLEAHYQVGGWPALLDISNTALRPRPEVAAGRELTAADIAMDQVRGVWIGRMRDLDHAVQGWLRRIEDEARAIVRRRIALSETQIRIEAERHLLGVSDKAFGRETLRLPRPALFKPGAEEAVRQELRLLRPAERAVEKAAAEAELAHQLKYATDDTLLAMAAAEAPDNPQWRAARIHYTRTVMAAGRRSPVLYWVRGLSPDAGARTLADRLREELETAWNAGRRVNHRIEASPARARSPLPGGAPAGHPAEQRIGQFFGDPEQAGPWRYPAVIEQARAEVLGWAEPALQCRAVKEAYRYSRQHELTKALLFAATMLLLTSAVGFAGGAAAVTLDFVTSACGLADELSSHERADDDYRAVLDRTQLLSVPPNAWGVVGQFLGLAASVVPGAGGLLLGAAGLGTGLVSGEADPLTAGSAEAAAESPGP</sequence>
<dbReference type="Proteomes" id="UP001596523">
    <property type="component" value="Unassembled WGS sequence"/>
</dbReference>
<evidence type="ECO:0000256" key="1">
    <source>
        <dbReference type="SAM" id="MobiDB-lite"/>
    </source>
</evidence>
<evidence type="ECO:0000313" key="3">
    <source>
        <dbReference type="Proteomes" id="UP001596523"/>
    </source>
</evidence>
<proteinExistence type="predicted"/>
<name>A0ABW2JN21_9ACTN</name>
<gene>
    <name evidence="2" type="ORF">ACFQVC_23995</name>
</gene>
<accession>A0ABW2JN21</accession>
<keyword evidence="3" id="KW-1185">Reference proteome</keyword>
<dbReference type="EMBL" id="JBHTCF010000010">
    <property type="protein sequence ID" value="MFC7307273.1"/>
    <property type="molecule type" value="Genomic_DNA"/>
</dbReference>
<protein>
    <submittedName>
        <fullName evidence="2">Uncharacterized protein</fullName>
    </submittedName>
</protein>
<dbReference type="RefSeq" id="WP_381833902.1">
    <property type="nucleotide sequence ID" value="NZ_JBHTCF010000010.1"/>
</dbReference>
<comment type="caution">
    <text evidence="2">The sequence shown here is derived from an EMBL/GenBank/DDBJ whole genome shotgun (WGS) entry which is preliminary data.</text>
</comment>